<protein>
    <submittedName>
        <fullName evidence="1">Uncharacterized protein</fullName>
    </submittedName>
</protein>
<proteinExistence type="predicted"/>
<dbReference type="EMBL" id="LODT01000037">
    <property type="protein sequence ID" value="KYQ90531.1"/>
    <property type="molecule type" value="Genomic_DNA"/>
</dbReference>
<sequence length="143" mass="16904">MDTQQKEKRIKKIPIGGTKNTLNNIRKRRIKKDNIKNKFKELDEFLLNNYEFIPLNQEDSTTKIDTDTLMESDSFLKVCQLHYEGLEMKHLVSRVNLVFNEPNKKKNPDGVKTKSMYTTPENKRYFCLTKKENVDNKDDDNSN</sequence>
<keyword evidence="2" id="KW-1185">Reference proteome</keyword>
<dbReference type="AlphaFoldDB" id="A0A151Z9A2"/>
<evidence type="ECO:0000313" key="1">
    <source>
        <dbReference type="EMBL" id="KYQ90531.1"/>
    </source>
</evidence>
<dbReference type="Proteomes" id="UP000076078">
    <property type="component" value="Unassembled WGS sequence"/>
</dbReference>
<dbReference type="InParanoid" id="A0A151Z9A2"/>
<gene>
    <name evidence="1" type="ORF">DLAC_09156</name>
</gene>
<accession>A0A151Z9A2</accession>
<name>A0A151Z9A2_TIELA</name>
<evidence type="ECO:0000313" key="2">
    <source>
        <dbReference type="Proteomes" id="UP000076078"/>
    </source>
</evidence>
<comment type="caution">
    <text evidence="1">The sequence shown here is derived from an EMBL/GenBank/DDBJ whole genome shotgun (WGS) entry which is preliminary data.</text>
</comment>
<reference evidence="1 2" key="1">
    <citation type="submission" date="2015-12" db="EMBL/GenBank/DDBJ databases">
        <title>Dictyostelia acquired genes for synthesis and detection of signals that induce cell-type specialization by lateral gene transfer from prokaryotes.</title>
        <authorList>
            <person name="Gloeckner G."/>
            <person name="Schaap P."/>
        </authorList>
    </citation>
    <scope>NUCLEOTIDE SEQUENCE [LARGE SCALE GENOMIC DNA]</scope>
    <source>
        <strain evidence="1 2">TK</strain>
    </source>
</reference>
<organism evidence="1 2">
    <name type="scientific">Tieghemostelium lacteum</name>
    <name type="common">Slime mold</name>
    <name type="synonym">Dictyostelium lacteum</name>
    <dbReference type="NCBI Taxonomy" id="361077"/>
    <lineage>
        <taxon>Eukaryota</taxon>
        <taxon>Amoebozoa</taxon>
        <taxon>Evosea</taxon>
        <taxon>Eumycetozoa</taxon>
        <taxon>Dictyostelia</taxon>
        <taxon>Dictyosteliales</taxon>
        <taxon>Raperosteliaceae</taxon>
        <taxon>Tieghemostelium</taxon>
    </lineage>
</organism>